<dbReference type="SUPFAM" id="SSF51735">
    <property type="entry name" value="NAD(P)-binding Rossmann-fold domains"/>
    <property type="match status" value="1"/>
</dbReference>
<accession>A0A198AHD4</accession>
<keyword evidence="6" id="KW-1185">Reference proteome</keyword>
<evidence type="ECO:0000313" key="5">
    <source>
        <dbReference type="EMBL" id="OAS20485.1"/>
    </source>
</evidence>
<proteinExistence type="inferred from homology"/>
<dbReference type="Pfam" id="PF02826">
    <property type="entry name" value="2-Hacid_dh_C"/>
    <property type="match status" value="1"/>
</dbReference>
<dbReference type="CDD" id="cd12167">
    <property type="entry name" value="2-Hacid_dh_8"/>
    <property type="match status" value="1"/>
</dbReference>
<evidence type="ECO:0000256" key="2">
    <source>
        <dbReference type="ARBA" id="ARBA00023002"/>
    </source>
</evidence>
<name>A0A198AHD4_9BACL</name>
<evidence type="ECO:0000259" key="4">
    <source>
        <dbReference type="Pfam" id="PF02826"/>
    </source>
</evidence>
<evidence type="ECO:0000256" key="3">
    <source>
        <dbReference type="ARBA" id="ARBA00023027"/>
    </source>
</evidence>
<sequence length="337" mass="37420">MSRRPRTLITVTNPDLKKMLFNQASIDLLTSFSDVYWLEEGRKYHSEDIESIISTFDAAITSWGSPKFTESVVKQGGDLSFIGHAAGSVVSVTEEAVYDAGISVVSANKLLARSTAESAVAMMLAGNWHLRAYGDSLRGGQWTVNSRETVPGLYGQTIGLIGYGDISQEVIRLLRPFGARVLLYSRYCSQEEAEEADVRLCSLDELLRSSDIVSLHSTWTQASENMIGEQELATMKDGALFVNTSRGPLIQEGALLMELQSGRLRAMLDVYVQEPLPKDHPFLILSNAWCFPHIGGFNRKLKSGMGRYIIDNLYLYLSGSSPEGLITKERFKRMTQQ</sequence>
<feature type="domain" description="D-isomer specific 2-hydroxyacid dehydrogenase NAD-binding" evidence="4">
    <location>
        <begin position="120"/>
        <end position="295"/>
    </location>
</feature>
<dbReference type="EMBL" id="LYPB01000050">
    <property type="protein sequence ID" value="OAS20485.1"/>
    <property type="molecule type" value="Genomic_DNA"/>
</dbReference>
<dbReference type="PANTHER" id="PTHR42789:SF1">
    <property type="entry name" value="D-ISOMER SPECIFIC 2-HYDROXYACID DEHYDROGENASE FAMILY PROTEIN (AFU_ORTHOLOGUE AFUA_6G10090)"/>
    <property type="match status" value="1"/>
</dbReference>
<gene>
    <name evidence="5" type="ORF">A8708_18100</name>
</gene>
<evidence type="ECO:0000313" key="6">
    <source>
        <dbReference type="Proteomes" id="UP000078454"/>
    </source>
</evidence>
<dbReference type="GO" id="GO:0051287">
    <property type="term" value="F:NAD binding"/>
    <property type="evidence" value="ECO:0007669"/>
    <property type="project" value="InterPro"/>
</dbReference>
<dbReference type="RefSeq" id="WP_068663115.1">
    <property type="nucleotide sequence ID" value="NZ_LYPB01000050.1"/>
</dbReference>
<organism evidence="5 6">
    <name type="scientific">Paenibacillus oryzisoli</name>
    <dbReference type="NCBI Taxonomy" id="1850517"/>
    <lineage>
        <taxon>Bacteria</taxon>
        <taxon>Bacillati</taxon>
        <taxon>Bacillota</taxon>
        <taxon>Bacilli</taxon>
        <taxon>Bacillales</taxon>
        <taxon>Paenibacillaceae</taxon>
        <taxon>Paenibacillus</taxon>
    </lineage>
</organism>
<reference evidence="5 6" key="1">
    <citation type="submission" date="2016-05" db="EMBL/GenBank/DDBJ databases">
        <title>Paenibacillus sp. 1ZS3-15 nov., isolated from the rhizosphere soil.</title>
        <authorList>
            <person name="Zhang X.X."/>
            <person name="Zhang J."/>
        </authorList>
    </citation>
    <scope>NUCLEOTIDE SEQUENCE [LARGE SCALE GENOMIC DNA]</scope>
    <source>
        <strain evidence="5 6">1ZS3-15</strain>
    </source>
</reference>
<protein>
    <recommendedName>
        <fullName evidence="4">D-isomer specific 2-hydroxyacid dehydrogenase NAD-binding domain-containing protein</fullName>
    </recommendedName>
</protein>
<evidence type="ECO:0000256" key="1">
    <source>
        <dbReference type="ARBA" id="ARBA00005854"/>
    </source>
</evidence>
<dbReference type="STRING" id="1850517.A8708_18100"/>
<dbReference type="SUPFAM" id="SSF52283">
    <property type="entry name" value="Formate/glycerate dehydrogenase catalytic domain-like"/>
    <property type="match status" value="1"/>
</dbReference>
<dbReference type="InterPro" id="IPR050857">
    <property type="entry name" value="D-2-hydroxyacid_DH"/>
</dbReference>
<dbReference type="OrthoDB" id="9805416at2"/>
<comment type="similarity">
    <text evidence="1">Belongs to the D-isomer specific 2-hydroxyacid dehydrogenase family.</text>
</comment>
<comment type="caution">
    <text evidence="5">The sequence shown here is derived from an EMBL/GenBank/DDBJ whole genome shotgun (WGS) entry which is preliminary data.</text>
</comment>
<dbReference type="GO" id="GO:0016491">
    <property type="term" value="F:oxidoreductase activity"/>
    <property type="evidence" value="ECO:0007669"/>
    <property type="project" value="UniProtKB-KW"/>
</dbReference>
<keyword evidence="3" id="KW-0520">NAD</keyword>
<dbReference type="InterPro" id="IPR006140">
    <property type="entry name" value="D-isomer_DH_NAD-bd"/>
</dbReference>
<dbReference type="Gene3D" id="3.40.50.720">
    <property type="entry name" value="NAD(P)-binding Rossmann-like Domain"/>
    <property type="match status" value="2"/>
</dbReference>
<keyword evidence="2" id="KW-0560">Oxidoreductase</keyword>
<dbReference type="Proteomes" id="UP000078454">
    <property type="component" value="Unassembled WGS sequence"/>
</dbReference>
<dbReference type="PANTHER" id="PTHR42789">
    <property type="entry name" value="D-ISOMER SPECIFIC 2-HYDROXYACID DEHYDROGENASE FAMILY PROTEIN (AFU_ORTHOLOGUE AFUA_6G10090)"/>
    <property type="match status" value="1"/>
</dbReference>
<dbReference type="AlphaFoldDB" id="A0A198AHD4"/>
<dbReference type="InterPro" id="IPR036291">
    <property type="entry name" value="NAD(P)-bd_dom_sf"/>
</dbReference>